<evidence type="ECO:0000313" key="1">
    <source>
        <dbReference type="EMBL" id="OEE79348.1"/>
    </source>
</evidence>
<proteinExistence type="predicted"/>
<dbReference type="InterPro" id="IPR027396">
    <property type="entry name" value="DsrEFH-like"/>
</dbReference>
<dbReference type="Proteomes" id="UP000094165">
    <property type="component" value="Unassembled WGS sequence"/>
</dbReference>
<organism evidence="1 2">
    <name type="scientific">Vibrio genomosp. F6 str. FF-238</name>
    <dbReference type="NCBI Taxonomy" id="1191298"/>
    <lineage>
        <taxon>Bacteria</taxon>
        <taxon>Pseudomonadati</taxon>
        <taxon>Pseudomonadota</taxon>
        <taxon>Gammaproteobacteria</taxon>
        <taxon>Vibrionales</taxon>
        <taxon>Vibrionaceae</taxon>
        <taxon>Vibrio</taxon>
    </lineage>
</organism>
<keyword evidence="2" id="KW-1185">Reference proteome</keyword>
<dbReference type="NCBIfam" id="TIGR03011">
    <property type="entry name" value="sulf_tusB_dsrH"/>
    <property type="match status" value="1"/>
</dbReference>
<dbReference type="AlphaFoldDB" id="A0A1E5D6U5"/>
<reference evidence="1 2" key="1">
    <citation type="journal article" date="2012" name="Science">
        <title>Ecological populations of bacteria act as socially cohesive units of antibiotic production and resistance.</title>
        <authorList>
            <person name="Cordero O.X."/>
            <person name="Wildschutte H."/>
            <person name="Kirkup B."/>
            <person name="Proehl S."/>
            <person name="Ngo L."/>
            <person name="Hussain F."/>
            <person name="Le Roux F."/>
            <person name="Mincer T."/>
            <person name="Polz M.F."/>
        </authorList>
    </citation>
    <scope>NUCLEOTIDE SEQUENCE [LARGE SCALE GENOMIC DNA]</scope>
    <source>
        <strain evidence="1 2">FF-238</strain>
    </source>
</reference>
<dbReference type="Pfam" id="PF04077">
    <property type="entry name" value="DsrH"/>
    <property type="match status" value="1"/>
</dbReference>
<dbReference type="SUPFAM" id="SSF75169">
    <property type="entry name" value="DsrEFH-like"/>
    <property type="match status" value="1"/>
</dbReference>
<dbReference type="GO" id="GO:1990228">
    <property type="term" value="C:sulfurtransferase complex"/>
    <property type="evidence" value="ECO:0007669"/>
    <property type="project" value="TreeGrafter"/>
</dbReference>
<sequence length="93" mass="10458">MLHIVKTPHQIPSVLAYLADQDAVILVEDSIYAINEGHFSHFLLKNCPASVFFLSNDALARGLTLTTNRYFQGVDFTGFVELTATHEQSMTWE</sequence>
<accession>A0A1E5D6U5</accession>
<evidence type="ECO:0000313" key="2">
    <source>
        <dbReference type="Proteomes" id="UP000094165"/>
    </source>
</evidence>
<dbReference type="PANTHER" id="PTHR37526">
    <property type="entry name" value="PROTEIN TUSB"/>
    <property type="match status" value="1"/>
</dbReference>
<gene>
    <name evidence="1" type="ORF">A130_11480</name>
</gene>
<dbReference type="EMBL" id="AJYW02000026">
    <property type="protein sequence ID" value="OEE79348.1"/>
    <property type="molecule type" value="Genomic_DNA"/>
</dbReference>
<evidence type="ECO:0008006" key="3">
    <source>
        <dbReference type="Google" id="ProtNLM"/>
    </source>
</evidence>
<comment type="caution">
    <text evidence="1">The sequence shown here is derived from an EMBL/GenBank/DDBJ whole genome shotgun (WGS) entry which is preliminary data.</text>
</comment>
<name>A0A1E5D6U5_9VIBR</name>
<dbReference type="GO" id="GO:0002143">
    <property type="term" value="P:tRNA wobble position uridine thiolation"/>
    <property type="evidence" value="ECO:0007669"/>
    <property type="project" value="InterPro"/>
</dbReference>
<protein>
    <recommendedName>
        <fullName evidence="3">Sulfurtransferase complex subunit TusB</fullName>
    </recommendedName>
</protein>
<dbReference type="PANTHER" id="PTHR37526:SF1">
    <property type="entry name" value="PROTEIN TUSB"/>
    <property type="match status" value="1"/>
</dbReference>
<dbReference type="InterPro" id="IPR007215">
    <property type="entry name" value="Sulphur_relay_TusB/DsrH"/>
</dbReference>
<dbReference type="Gene3D" id="3.40.1260.10">
    <property type="entry name" value="DsrEFH-like"/>
    <property type="match status" value="1"/>
</dbReference>
<dbReference type="RefSeq" id="WP_017053173.1">
    <property type="nucleotide sequence ID" value="NZ_AJYW02000026.1"/>
</dbReference>